<dbReference type="EMBL" id="LIIN01000146">
    <property type="protein sequence ID" value="KZX20048.1"/>
    <property type="molecule type" value="Genomic_DNA"/>
</dbReference>
<dbReference type="AlphaFoldDB" id="A0A162GMR0"/>
<name>A0A162GMR0_9MICO</name>
<evidence type="ECO:0000313" key="1">
    <source>
        <dbReference type="EMBL" id="KZX20048.1"/>
    </source>
</evidence>
<reference evidence="1 2" key="1">
    <citation type="submission" date="2015-08" db="EMBL/GenBank/DDBJ databases">
        <title>Draft Genome Sequence of Rathayibacter sp. Strain VKM Ac-2596 Isolated from Leaf Gall Induced by Plant-Parasitic Nematodes.</title>
        <authorList>
            <person name="Vasilenko O.V."/>
            <person name="Starodumova I.P."/>
            <person name="Tarlachkov S.V."/>
            <person name="Dorofeeva L.V."/>
            <person name="Evtushenko L.I."/>
        </authorList>
    </citation>
    <scope>NUCLEOTIDE SEQUENCE [LARGE SCALE GENOMIC DNA]</scope>
    <source>
        <strain evidence="1 2">VKM Ac-2596</strain>
    </source>
</reference>
<evidence type="ECO:0000313" key="2">
    <source>
        <dbReference type="Proteomes" id="UP000076717"/>
    </source>
</evidence>
<gene>
    <name evidence="1" type="ORF">ACH61_02848</name>
</gene>
<dbReference type="PANTHER" id="PTHR41913:SF1">
    <property type="entry name" value="DUF1684 DOMAIN-CONTAINING PROTEIN"/>
    <property type="match status" value="1"/>
</dbReference>
<dbReference type="PATRIC" id="fig|1671680.3.peg.3064"/>
<proteinExistence type="predicted"/>
<protein>
    <submittedName>
        <fullName evidence="1">Uncharacterized protein</fullName>
    </submittedName>
</protein>
<dbReference type="Proteomes" id="UP000076717">
    <property type="component" value="Unassembled WGS sequence"/>
</dbReference>
<keyword evidence="2" id="KW-1185">Reference proteome</keyword>
<dbReference type="Pfam" id="PF07920">
    <property type="entry name" value="DUF1684"/>
    <property type="match status" value="1"/>
</dbReference>
<comment type="caution">
    <text evidence="1">The sequence shown here is derived from an EMBL/GenBank/DDBJ whole genome shotgun (WGS) entry which is preliminary data.</text>
</comment>
<accession>A0A162GMR0</accession>
<sequence length="312" mass="33861">MLDSTKEPDTPSEQPAAPLPQGAGLFRCSRRHRKAAIRRCGKRVGPGRVARPMALSSSITAPSRASIDLTESARAGWEAWLARRAERVTGPRGDLALVETRWLDAGESVDDEQALAGYGPSATLTRMQRENLDTGEPEYGYRIWDAASEGIRSFDAIETFAFDAAWVLEAWFEPVGEDRTIPFEHLRDNGATRDLVVPGDITFSLVDDGRAREYTVAAFDDGGTLLVPFGDPTNRSGDPELQSYPVGRFLVVQRIGGAADAGTPGPVLLDFNRAYIPPCGFSPHYNCPLPPAQNRLGVPVTAGERRVLRAAA</sequence>
<dbReference type="InterPro" id="IPR012467">
    <property type="entry name" value="DUF1684"/>
</dbReference>
<organism evidence="1 2">
    <name type="scientific">Rathayibacter tanaceti</name>
    <dbReference type="NCBI Taxonomy" id="1671680"/>
    <lineage>
        <taxon>Bacteria</taxon>
        <taxon>Bacillati</taxon>
        <taxon>Actinomycetota</taxon>
        <taxon>Actinomycetes</taxon>
        <taxon>Micrococcales</taxon>
        <taxon>Microbacteriaceae</taxon>
        <taxon>Rathayibacter</taxon>
    </lineage>
</organism>
<dbReference type="PANTHER" id="PTHR41913">
    <property type="entry name" value="DUF1684 DOMAIN-CONTAINING PROTEIN"/>
    <property type="match status" value="1"/>
</dbReference>